<protein>
    <submittedName>
        <fullName evidence="3">Uncharacterized protein</fullName>
    </submittedName>
</protein>
<dbReference type="EMBL" id="CAMPGE010004569">
    <property type="protein sequence ID" value="CAI2363419.1"/>
    <property type="molecule type" value="Genomic_DNA"/>
</dbReference>
<feature type="compositionally biased region" description="Basic residues" evidence="2">
    <location>
        <begin position="514"/>
        <end position="526"/>
    </location>
</feature>
<feature type="compositionally biased region" description="Low complexity" evidence="2">
    <location>
        <begin position="420"/>
        <end position="431"/>
    </location>
</feature>
<dbReference type="Proteomes" id="UP001295684">
    <property type="component" value="Unassembled WGS sequence"/>
</dbReference>
<sequence length="526" mass="60201">MSDPQGDSIVSFEPSCLDTSSCAPIPDELETSSEGSFVFHTQEYQDKEPDSFSKLDGNYTTIPFNTLNQAISKKEESIKIISPLQERTNEWLNVERFAQNEIKPDTELEEALNQDLKSVQQSAEKYDPGNLRGVFTLKIDMTDDSDKQDKNIYFTKEDGTVKRLIFTNALAFSNGRQSQELFNAFKEQDKENIQNLANLNKNFLPPKPQNRMLKRCQTHKGAIGRKAKRKKQPDRMTVEFKKTKRSLSKRQSKLRANSKKLNQKLDHMQKSIQNQFLCHPYNRKSRSKSDVMKLLKRNSYFGSVRSTTRLPKAQRGSANYQSHQCYIQDLATTAEIHRNTSTPSFGIEPKSQNDPKPLYKVLNLRKDRFSLQNKNAPKNEVLIQDYSTIEKEYHTQTESKNMTSAEQTYKDPVTTKTKISTPKNSSKASKTSKSEIIFEISPCEATKTTTLYNNTLNKNKECCINNDGSHKGNVQILCATGTNFNKLHPHKTLGYPVRKYSKRGMNRGEGKGRKECRKGSKVRNVR</sequence>
<feature type="region of interest" description="Disordered" evidence="2">
    <location>
        <begin position="501"/>
        <end position="526"/>
    </location>
</feature>
<evidence type="ECO:0000256" key="1">
    <source>
        <dbReference type="SAM" id="Coils"/>
    </source>
</evidence>
<accession>A0AAD1X775</accession>
<gene>
    <name evidence="3" type="ORF">ECRASSUSDP1_LOCUS4755</name>
</gene>
<feature type="coiled-coil region" evidence="1">
    <location>
        <begin position="244"/>
        <end position="271"/>
    </location>
</feature>
<comment type="caution">
    <text evidence="3">The sequence shown here is derived from an EMBL/GenBank/DDBJ whole genome shotgun (WGS) entry which is preliminary data.</text>
</comment>
<evidence type="ECO:0000313" key="4">
    <source>
        <dbReference type="Proteomes" id="UP001295684"/>
    </source>
</evidence>
<keyword evidence="4" id="KW-1185">Reference proteome</keyword>
<keyword evidence="1" id="KW-0175">Coiled coil</keyword>
<reference evidence="3" key="1">
    <citation type="submission" date="2023-07" db="EMBL/GenBank/DDBJ databases">
        <authorList>
            <consortium name="AG Swart"/>
            <person name="Singh M."/>
            <person name="Singh A."/>
            <person name="Seah K."/>
            <person name="Emmerich C."/>
        </authorList>
    </citation>
    <scope>NUCLEOTIDE SEQUENCE</scope>
    <source>
        <strain evidence="3">DP1</strain>
    </source>
</reference>
<dbReference type="AlphaFoldDB" id="A0AAD1X775"/>
<proteinExistence type="predicted"/>
<evidence type="ECO:0000313" key="3">
    <source>
        <dbReference type="EMBL" id="CAI2363419.1"/>
    </source>
</evidence>
<evidence type="ECO:0000256" key="2">
    <source>
        <dbReference type="SAM" id="MobiDB-lite"/>
    </source>
</evidence>
<name>A0AAD1X775_EUPCR</name>
<organism evidence="3 4">
    <name type="scientific">Euplotes crassus</name>
    <dbReference type="NCBI Taxonomy" id="5936"/>
    <lineage>
        <taxon>Eukaryota</taxon>
        <taxon>Sar</taxon>
        <taxon>Alveolata</taxon>
        <taxon>Ciliophora</taxon>
        <taxon>Intramacronucleata</taxon>
        <taxon>Spirotrichea</taxon>
        <taxon>Hypotrichia</taxon>
        <taxon>Euplotida</taxon>
        <taxon>Euplotidae</taxon>
        <taxon>Moneuplotes</taxon>
    </lineage>
</organism>
<feature type="compositionally biased region" description="Polar residues" evidence="2">
    <location>
        <begin position="398"/>
        <end position="407"/>
    </location>
</feature>
<feature type="region of interest" description="Disordered" evidence="2">
    <location>
        <begin position="396"/>
        <end position="431"/>
    </location>
</feature>